<dbReference type="Gene3D" id="1.10.10.10">
    <property type="entry name" value="Winged helix-like DNA-binding domain superfamily/Winged helix DNA-binding domain"/>
    <property type="match status" value="1"/>
</dbReference>
<dbReference type="AlphaFoldDB" id="A0A243RDA8"/>
<evidence type="ECO:0000259" key="5">
    <source>
        <dbReference type="PROSITE" id="PS51464"/>
    </source>
</evidence>
<dbReference type="EMBL" id="NGFP01000165">
    <property type="protein sequence ID" value="OUC92676.1"/>
    <property type="molecule type" value="Genomic_DNA"/>
</dbReference>
<comment type="caution">
    <text evidence="6">The sequence shown here is derived from an EMBL/GenBank/DDBJ whole genome shotgun (WGS) entry which is preliminary data.</text>
</comment>
<dbReference type="SUPFAM" id="SSF46689">
    <property type="entry name" value="Homeodomain-like"/>
    <property type="match status" value="1"/>
</dbReference>
<dbReference type="PROSITE" id="PS51464">
    <property type="entry name" value="SIS"/>
    <property type="match status" value="1"/>
</dbReference>
<dbReference type="Pfam" id="PF01380">
    <property type="entry name" value="SIS"/>
    <property type="match status" value="1"/>
</dbReference>
<dbReference type="GO" id="GO:1901135">
    <property type="term" value="P:carbohydrate derivative metabolic process"/>
    <property type="evidence" value="ECO:0007669"/>
    <property type="project" value="InterPro"/>
</dbReference>
<accession>A0A243RDA8</accession>
<dbReference type="Pfam" id="PF01418">
    <property type="entry name" value="HTH_6"/>
    <property type="match status" value="1"/>
</dbReference>
<evidence type="ECO:0000259" key="4">
    <source>
        <dbReference type="PROSITE" id="PS51071"/>
    </source>
</evidence>
<dbReference type="InterPro" id="IPR036388">
    <property type="entry name" value="WH-like_DNA-bd_sf"/>
</dbReference>
<protein>
    <submittedName>
        <fullName evidence="6">Transcriptional regulator</fullName>
    </submittedName>
</protein>
<keyword evidence="2" id="KW-0238">DNA-binding</keyword>
<evidence type="ECO:0000313" key="6">
    <source>
        <dbReference type="EMBL" id="OUC92676.1"/>
    </source>
</evidence>
<sequence length="312" mass="33531">MLDTQESTVVMENTHSPIEQLRSVVRQLWDELSPAERAVCQFLISCPPEQILFSSAQELGGASGTSNATVVRTMQRLGFGGLPGLKRALAAEFSSAVPPDVRLQQRITHVGHDLSAIWTRVFDEARERLEHSHRLWDQQAFQRAVEVLAGAGSTLVYGVGASEPAARHLALKLGRRGHRARSTGATGFALADELLPLAHGDAVVVFQPGRRLREIEVLVDRAKAVGAGVVLISDELGDAFADRVDAALSAPHTPTGITAEPLTGIIVADALLLAIDSLDENRSVEHSHQLSALREQLLGPQESRARRSAPAG</sequence>
<organism evidence="6 7">
    <name type="scientific">Streptosporangium minutum</name>
    <dbReference type="NCBI Taxonomy" id="569862"/>
    <lineage>
        <taxon>Bacteria</taxon>
        <taxon>Bacillati</taxon>
        <taxon>Actinomycetota</taxon>
        <taxon>Actinomycetes</taxon>
        <taxon>Streptosporangiales</taxon>
        <taxon>Streptosporangiaceae</taxon>
        <taxon>Streptosporangium</taxon>
    </lineage>
</organism>
<dbReference type="InterPro" id="IPR001347">
    <property type="entry name" value="SIS_dom"/>
</dbReference>
<dbReference type="GO" id="GO:0003700">
    <property type="term" value="F:DNA-binding transcription factor activity"/>
    <property type="evidence" value="ECO:0007669"/>
    <property type="project" value="InterPro"/>
</dbReference>
<feature type="domain" description="HTH rpiR-type" evidence="4">
    <location>
        <begin position="19"/>
        <end position="96"/>
    </location>
</feature>
<keyword evidence="1" id="KW-0805">Transcription regulation</keyword>
<gene>
    <name evidence="6" type="ORF">CA984_29180</name>
</gene>
<dbReference type="PROSITE" id="PS51071">
    <property type="entry name" value="HTH_RPIR"/>
    <property type="match status" value="1"/>
</dbReference>
<dbReference type="GO" id="GO:0097367">
    <property type="term" value="F:carbohydrate derivative binding"/>
    <property type="evidence" value="ECO:0007669"/>
    <property type="project" value="InterPro"/>
</dbReference>
<dbReference type="CDD" id="cd05013">
    <property type="entry name" value="SIS_RpiR"/>
    <property type="match status" value="1"/>
</dbReference>
<dbReference type="GO" id="GO:0003677">
    <property type="term" value="F:DNA binding"/>
    <property type="evidence" value="ECO:0007669"/>
    <property type="project" value="UniProtKB-KW"/>
</dbReference>
<keyword evidence="7" id="KW-1185">Reference proteome</keyword>
<dbReference type="Proteomes" id="UP000194761">
    <property type="component" value="Unassembled WGS sequence"/>
</dbReference>
<dbReference type="InterPro" id="IPR035472">
    <property type="entry name" value="RpiR-like_SIS"/>
</dbReference>
<keyword evidence="3" id="KW-0804">Transcription</keyword>
<feature type="domain" description="SIS" evidence="5">
    <location>
        <begin position="144"/>
        <end position="281"/>
    </location>
</feature>
<name>A0A243RDA8_9ACTN</name>
<dbReference type="PANTHER" id="PTHR30514">
    <property type="entry name" value="GLUCOKINASE"/>
    <property type="match status" value="1"/>
</dbReference>
<dbReference type="InterPro" id="IPR000281">
    <property type="entry name" value="HTH_RpiR"/>
</dbReference>
<evidence type="ECO:0000256" key="3">
    <source>
        <dbReference type="ARBA" id="ARBA00023163"/>
    </source>
</evidence>
<evidence type="ECO:0000256" key="1">
    <source>
        <dbReference type="ARBA" id="ARBA00023015"/>
    </source>
</evidence>
<dbReference type="SUPFAM" id="SSF53697">
    <property type="entry name" value="SIS domain"/>
    <property type="match status" value="1"/>
</dbReference>
<evidence type="ECO:0000256" key="2">
    <source>
        <dbReference type="ARBA" id="ARBA00023125"/>
    </source>
</evidence>
<reference evidence="6 7" key="1">
    <citation type="submission" date="2017-05" db="EMBL/GenBank/DDBJ databases">
        <title>Biotechnological potential of actinobacteria isolated from South African environments.</title>
        <authorList>
            <person name="Le Roes-Hill M."/>
            <person name="Prins A."/>
            <person name="Durrell K.A."/>
        </authorList>
    </citation>
    <scope>NUCLEOTIDE SEQUENCE [LARGE SCALE GENOMIC DNA]</scope>
    <source>
        <strain evidence="6">M26</strain>
    </source>
</reference>
<dbReference type="InterPro" id="IPR046348">
    <property type="entry name" value="SIS_dom_sf"/>
</dbReference>
<evidence type="ECO:0000313" key="7">
    <source>
        <dbReference type="Proteomes" id="UP000194761"/>
    </source>
</evidence>
<dbReference type="InterPro" id="IPR009057">
    <property type="entry name" value="Homeodomain-like_sf"/>
</dbReference>
<dbReference type="Gene3D" id="3.40.50.10490">
    <property type="entry name" value="Glucose-6-phosphate isomerase like protein, domain 1"/>
    <property type="match status" value="1"/>
</dbReference>
<dbReference type="InterPro" id="IPR047640">
    <property type="entry name" value="RpiR-like"/>
</dbReference>
<proteinExistence type="predicted"/>